<dbReference type="OrthoDB" id="645173at2"/>
<organism evidence="4 5">
    <name type="scientific">Chitinophaga parva</name>
    <dbReference type="NCBI Taxonomy" id="2169414"/>
    <lineage>
        <taxon>Bacteria</taxon>
        <taxon>Pseudomonadati</taxon>
        <taxon>Bacteroidota</taxon>
        <taxon>Chitinophagia</taxon>
        <taxon>Chitinophagales</taxon>
        <taxon>Chitinophagaceae</taxon>
        <taxon>Chitinophaga</taxon>
    </lineage>
</organism>
<dbReference type="PIRSF" id="PIRSF018266">
    <property type="entry name" value="FecR"/>
    <property type="match status" value="1"/>
</dbReference>
<feature type="domain" description="Protein FecR C-terminal" evidence="3">
    <location>
        <begin position="251"/>
        <end position="317"/>
    </location>
</feature>
<keyword evidence="1" id="KW-0812">Transmembrane</keyword>
<evidence type="ECO:0000256" key="1">
    <source>
        <dbReference type="SAM" id="Phobius"/>
    </source>
</evidence>
<comment type="caution">
    <text evidence="4">The sequence shown here is derived from an EMBL/GenBank/DDBJ whole genome shotgun (WGS) entry which is preliminary data.</text>
</comment>
<evidence type="ECO:0000259" key="2">
    <source>
        <dbReference type="Pfam" id="PF04773"/>
    </source>
</evidence>
<dbReference type="Proteomes" id="UP000244450">
    <property type="component" value="Unassembled WGS sequence"/>
</dbReference>
<dbReference type="PANTHER" id="PTHR30273">
    <property type="entry name" value="PERIPLASMIC SIGNAL SENSOR AND SIGMA FACTOR ACTIVATOR FECR-RELATED"/>
    <property type="match status" value="1"/>
</dbReference>
<keyword evidence="1" id="KW-1133">Transmembrane helix</keyword>
<gene>
    <name evidence="4" type="ORF">DCC81_08070</name>
</gene>
<sequence length="323" mass="36133">MDQQEKDRLKQLMEQYLQGAEHPEADARFEAWFREVKPENSLQLSREEVQQATDRVRGRLQAATAPALKRISRKRLYAISAAAAVLVMVGLSAFWNNNPMYNVLHPIKETIVYTRAGESKLLRMPDGSRIHLNENSILTYTNRFTTGHSREIALQGEAFFEVTKDADHPFIVRAGNAAVTVLGTSFNVSENKGDTAVMVAVKEGLIALQGVRTARLLLSAGKAALVPREGPLIEYTHANVDNFLSWMDGDLHFESTPLKEVVLELQQIYHANIRLENASLEDIHLTLQYKHAPLPAVLDVICNSLELQHVNVNGTIILQPLQP</sequence>
<dbReference type="GO" id="GO:0016989">
    <property type="term" value="F:sigma factor antagonist activity"/>
    <property type="evidence" value="ECO:0007669"/>
    <property type="project" value="TreeGrafter"/>
</dbReference>
<evidence type="ECO:0008006" key="6">
    <source>
        <dbReference type="Google" id="ProtNLM"/>
    </source>
</evidence>
<protein>
    <recommendedName>
        <fullName evidence="6">FecR protein domain-containing protein</fullName>
    </recommendedName>
</protein>
<dbReference type="InterPro" id="IPR006860">
    <property type="entry name" value="FecR"/>
</dbReference>
<dbReference type="EMBL" id="QCYK01000001">
    <property type="protein sequence ID" value="PUZ29392.1"/>
    <property type="molecule type" value="Genomic_DNA"/>
</dbReference>
<dbReference type="Pfam" id="PF04773">
    <property type="entry name" value="FecR"/>
    <property type="match status" value="1"/>
</dbReference>
<reference evidence="4 5" key="1">
    <citation type="submission" date="2018-04" db="EMBL/GenBank/DDBJ databases">
        <title>Chitinophaga fuyangensis sp. nov., isolated from soil in a chemical factory.</title>
        <authorList>
            <person name="Chen K."/>
        </authorList>
    </citation>
    <scope>NUCLEOTIDE SEQUENCE [LARGE SCALE GENOMIC DNA]</scope>
    <source>
        <strain evidence="4 5">LY-1</strain>
    </source>
</reference>
<keyword evidence="1" id="KW-0472">Membrane</keyword>
<name>A0A2T7BNZ9_9BACT</name>
<dbReference type="Gene3D" id="3.55.50.30">
    <property type="match status" value="1"/>
</dbReference>
<dbReference type="AlphaFoldDB" id="A0A2T7BNZ9"/>
<dbReference type="Pfam" id="PF16344">
    <property type="entry name" value="FecR_C"/>
    <property type="match status" value="1"/>
</dbReference>
<feature type="transmembrane region" description="Helical" evidence="1">
    <location>
        <begin position="76"/>
        <end position="95"/>
    </location>
</feature>
<evidence type="ECO:0000259" key="3">
    <source>
        <dbReference type="Pfam" id="PF16344"/>
    </source>
</evidence>
<dbReference type="Gene3D" id="2.60.120.1440">
    <property type="match status" value="1"/>
</dbReference>
<dbReference type="RefSeq" id="WP_108686030.1">
    <property type="nucleotide sequence ID" value="NZ_QCYK01000001.1"/>
</dbReference>
<dbReference type="PANTHER" id="PTHR30273:SF2">
    <property type="entry name" value="PROTEIN FECR"/>
    <property type="match status" value="1"/>
</dbReference>
<proteinExistence type="predicted"/>
<dbReference type="InterPro" id="IPR032508">
    <property type="entry name" value="FecR_C"/>
</dbReference>
<evidence type="ECO:0000313" key="4">
    <source>
        <dbReference type="EMBL" id="PUZ29392.1"/>
    </source>
</evidence>
<dbReference type="InterPro" id="IPR012373">
    <property type="entry name" value="Ferrdict_sens_TM"/>
</dbReference>
<feature type="domain" description="FecR protein" evidence="2">
    <location>
        <begin position="112"/>
        <end position="205"/>
    </location>
</feature>
<evidence type="ECO:0000313" key="5">
    <source>
        <dbReference type="Proteomes" id="UP000244450"/>
    </source>
</evidence>
<keyword evidence="5" id="KW-1185">Reference proteome</keyword>
<accession>A0A2T7BNZ9</accession>